<feature type="compositionally biased region" description="Polar residues" evidence="1">
    <location>
        <begin position="220"/>
        <end position="239"/>
    </location>
</feature>
<feature type="region of interest" description="Disordered" evidence="1">
    <location>
        <begin position="217"/>
        <end position="247"/>
    </location>
</feature>
<reference evidence="2" key="1">
    <citation type="submission" date="2021-01" db="EMBL/GenBank/DDBJ databases">
        <authorList>
            <consortium name="Genoscope - CEA"/>
            <person name="William W."/>
        </authorList>
    </citation>
    <scope>NUCLEOTIDE SEQUENCE</scope>
</reference>
<comment type="caution">
    <text evidence="2">The sequence shown here is derived from an EMBL/GenBank/DDBJ whole genome shotgun (WGS) entry which is preliminary data.</text>
</comment>
<feature type="compositionally biased region" description="Polar residues" evidence="1">
    <location>
        <begin position="288"/>
        <end position="301"/>
    </location>
</feature>
<dbReference type="EMBL" id="CAJJDP010000067">
    <property type="protein sequence ID" value="CAD8176950.1"/>
    <property type="molecule type" value="Genomic_DNA"/>
</dbReference>
<feature type="region of interest" description="Disordered" evidence="1">
    <location>
        <begin position="288"/>
        <end position="314"/>
    </location>
</feature>
<protein>
    <submittedName>
        <fullName evidence="2">Uncharacterized protein</fullName>
    </submittedName>
</protein>
<feature type="compositionally biased region" description="Polar residues" evidence="1">
    <location>
        <begin position="19"/>
        <end position="32"/>
    </location>
</feature>
<organism evidence="2 3">
    <name type="scientific">Paramecium octaurelia</name>
    <dbReference type="NCBI Taxonomy" id="43137"/>
    <lineage>
        <taxon>Eukaryota</taxon>
        <taxon>Sar</taxon>
        <taxon>Alveolata</taxon>
        <taxon>Ciliophora</taxon>
        <taxon>Intramacronucleata</taxon>
        <taxon>Oligohymenophorea</taxon>
        <taxon>Peniculida</taxon>
        <taxon>Parameciidae</taxon>
        <taxon>Paramecium</taxon>
    </lineage>
</organism>
<evidence type="ECO:0000256" key="1">
    <source>
        <dbReference type="SAM" id="MobiDB-lite"/>
    </source>
</evidence>
<keyword evidence="3" id="KW-1185">Reference proteome</keyword>
<feature type="region of interest" description="Disordered" evidence="1">
    <location>
        <begin position="1"/>
        <end position="32"/>
    </location>
</feature>
<accession>A0A8S1VI70</accession>
<sequence>MYQYYSQRSSIQENDRNRSFGNMFNSTKSDTLQTDQRHSGCLERIQILVQELDRMADAQRVANQEISQLKQELEQAKKSNSTLVLNNGFDSEILAELKLQQQKFNQYKQVKEQQIEELENELLKVHKQYKEEKLIRMDLNQKYEQKQMDVEYLQKELNKYTQEQQDSNDSGILNQLHEDVIELQSENKELRNSNQSYQQKIEELLENQRILEQKLKQQSKEVSFQPSPIKNQNQYSTTEQRTDPIQKYNRTKTMQPMQYSNDQNSNQQANSSSSFNNLQQRLSLVQIGQKNNSENLTNQQDTIRKDSLRSQPKPVQNIKYSTNKIVQQF</sequence>
<dbReference type="OrthoDB" id="302182at2759"/>
<proteinExistence type="predicted"/>
<evidence type="ECO:0000313" key="3">
    <source>
        <dbReference type="Proteomes" id="UP000683925"/>
    </source>
</evidence>
<dbReference type="AlphaFoldDB" id="A0A8S1VI70"/>
<gene>
    <name evidence="2" type="ORF">POCTA_138.1.T0680044</name>
</gene>
<dbReference type="Proteomes" id="UP000683925">
    <property type="component" value="Unassembled WGS sequence"/>
</dbReference>
<name>A0A8S1VI70_PAROT</name>
<evidence type="ECO:0000313" key="2">
    <source>
        <dbReference type="EMBL" id="CAD8176950.1"/>
    </source>
</evidence>
<dbReference type="OMA" id="QRTDPIQ"/>
<feature type="compositionally biased region" description="Polar residues" evidence="1">
    <location>
        <begin position="1"/>
        <end position="12"/>
    </location>
</feature>